<evidence type="ECO:0000256" key="1">
    <source>
        <dbReference type="SAM" id="MobiDB-lite"/>
    </source>
</evidence>
<reference evidence="2 3" key="1">
    <citation type="journal article" date="2019" name="Philos. Trans. R. Soc. Lond., B, Biol. Sci.">
        <title>Ant behaviour and brain gene expression of defending hosts depend on the ecological success of the intruding social parasite.</title>
        <authorList>
            <person name="Kaur R."/>
            <person name="Stoldt M."/>
            <person name="Jongepier E."/>
            <person name="Feldmeyer B."/>
            <person name="Menzel F."/>
            <person name="Bornberg-Bauer E."/>
            <person name="Foitzik S."/>
        </authorList>
    </citation>
    <scope>NUCLEOTIDE SEQUENCE [LARGE SCALE GENOMIC DNA]</scope>
    <source>
        <tissue evidence="2">Whole body</tissue>
    </source>
</reference>
<evidence type="ECO:0000313" key="2">
    <source>
        <dbReference type="EMBL" id="TGZ35773.1"/>
    </source>
</evidence>
<organism evidence="2 3">
    <name type="scientific">Temnothorax longispinosus</name>
    <dbReference type="NCBI Taxonomy" id="300112"/>
    <lineage>
        <taxon>Eukaryota</taxon>
        <taxon>Metazoa</taxon>
        <taxon>Ecdysozoa</taxon>
        <taxon>Arthropoda</taxon>
        <taxon>Hexapoda</taxon>
        <taxon>Insecta</taxon>
        <taxon>Pterygota</taxon>
        <taxon>Neoptera</taxon>
        <taxon>Endopterygota</taxon>
        <taxon>Hymenoptera</taxon>
        <taxon>Apocrita</taxon>
        <taxon>Aculeata</taxon>
        <taxon>Formicoidea</taxon>
        <taxon>Formicidae</taxon>
        <taxon>Myrmicinae</taxon>
        <taxon>Temnothorax</taxon>
    </lineage>
</organism>
<protein>
    <submittedName>
        <fullName evidence="2">Uncharacterized protein</fullName>
    </submittedName>
</protein>
<gene>
    <name evidence="2" type="ORF">DBV15_11530</name>
</gene>
<sequence>MSFNSDGIRSSRVQQGVQSHSKYMHSIRNLHLARSLASGFTCGHNKHLHESSSKVQKYK</sequence>
<feature type="region of interest" description="Disordered" evidence="1">
    <location>
        <begin position="1"/>
        <end position="20"/>
    </location>
</feature>
<comment type="caution">
    <text evidence="2">The sequence shown here is derived from an EMBL/GenBank/DDBJ whole genome shotgun (WGS) entry which is preliminary data.</text>
</comment>
<dbReference type="EMBL" id="QBLH01003704">
    <property type="protein sequence ID" value="TGZ35773.1"/>
    <property type="molecule type" value="Genomic_DNA"/>
</dbReference>
<dbReference type="AlphaFoldDB" id="A0A4S2JIX1"/>
<accession>A0A4S2JIX1</accession>
<dbReference type="Proteomes" id="UP000310200">
    <property type="component" value="Unassembled WGS sequence"/>
</dbReference>
<keyword evidence="3" id="KW-1185">Reference proteome</keyword>
<evidence type="ECO:0000313" key="3">
    <source>
        <dbReference type="Proteomes" id="UP000310200"/>
    </source>
</evidence>
<name>A0A4S2JIX1_9HYME</name>
<proteinExistence type="predicted"/>